<dbReference type="Proteomes" id="UP000297248">
    <property type="component" value="Unassembled WGS sequence"/>
</dbReference>
<dbReference type="Proteomes" id="UP000583101">
    <property type="component" value="Unassembled WGS sequence"/>
</dbReference>
<sequence length="1907" mass="208583">MFITKRKQGRLKKAVAVFMLLTIVNQILTPTVAYALTSGPTAPEATNFEPIDTTDVVNPLTGSFTYSVPLLEVPGPEGGYPLALSYHAGIQPNEEASWVGLGWSLNPGAIARNVNGYPDDWKESSGLTRSVWTGGSTETYTGGLGIGYGPASVNVNLSFSQDTYQGYGIGWNAGVSLNLGSYGQGGGFISSPFSIGGNVGVSAYGGAYVGANVNYTAGSSVINGLQSTTSIGVQTNFNSVKADISESVSYSKRGVSLLGASISTSSMRPSFTVGGGSITSVNNPSENKISTSSSGFSFWLPLYYIPVTLSIGYNYTRYWSDNSQPVNSSGVLYNRNIVNTSGTFSVSGDDDNYQLLDPVYNNIVDNPDPVDQLGGNYPNFDNYSVTAQGLGGNIRPYIFSSILYNQDRVNRVDVDHSKDSYGVNFYDQGSGIIRSKYQFRFINDLSNSYQQSSEWSADVNNSEPTYNFSNTINYGNNDGQYGYDESINRLEGTNHIEYFTNDQINDNTAAARGFIDCDAAGFVRGTSANTGTIGQTQNPTIGKQIGGFMITNSSGVTYHYALPAYSYAETQRTENEPYANLTNRSLNKMFRYTDLTKNEAYAYTWYLTAITGPDYVSRGSTPGKLDAADWGYWVKFDYGKWADKYRWRNPSEGANDDSASPGTTRYASGLKELYYLDAVETRTHTAIFEKEIRADGKSCTATNENIPYQPQAFYYPQSNSGGYVHPQSTLRLNNVYLFQNDQLPMGVNAIRQNSTVYDHVFNYSSGSERVHYGLNVIDKNDINAALKNSCLRKIALTYDYSSAMGCPNSYDPGGLNTYVQSPSTSAPSSLLGKLTLLAVDFQGKGGAQVTPLTTFQYELEASDPANTDNISLTKLQTYEQTIHGLSPAIIQTQTPGKFKKGDILSFSIGGIKYYCTLLHPTDNTNQSFTAYFLDKSPDVLATGIPATRTKNPPYNKDAFDNWGYYKSDFGETVISYPITGLGARPDRGNGSPGSTPVPASPPSPNTDFIVKQRPTSSVSNSSTDVWSLRKVSSGIGSEIRINYESNTYNRSALSKNKSVLIDHDNAISGPKNTLTFPVNPMGIDLNTAYKTGDVLHMGFLIDKITGPSSPNPGPSSVTFIYKNSDAYPTPTIIKSVRSEFGQVRPNVYAEINEITIQVDPQMAADIAGYAIDANLTVNANFFYGGGVRVKDISVDDLGGNIKKTSYNYNLPGPVQNDANSSGVTSFEPLIFPIENLFPTFREYANYQAETTHLGTMNDPTEMIKQYRRDLYAGNSQILSIAREAPGPGVMYEYVTTTESNIIANGTAVPINGKTMYQYEVFKPEMIGIYDYNDEQPVSSAYTYSGPDPNSNMPINYTAQGVKRTYSQIITKSKRDRSIKDYTSRIGCLKRVVTYDNSGNKLTEKINHYLHDDLENTSFQTQVSNYEPRLSSYNGIAYNNMGVIKERYGNARLNYSGIQGPYYQYKSLVMMSNKETFPTFQTGTTQIDYKNGTKVEQTNLAYDFYTGAVTKTLTIDSYGNRFVSQATPAYTLQSQYSAMGLKTHDDNPFLITHVEHKQMLTQQASNYTFSVDINNNPIGVVTATAQTWSNNVPVQDPGGNLTTTGQSNIWRLEKSLSWMPAGNSINNVTPYSSFGDYYAGGSGNSSWKKTSQITRYNVYSAALEASDINESYAATRMGYNNSKVLISGGPAKYSEIAYTGAEDALLDNSLVTYDNGYIEKGNGIILTDSTRAHTGLNSLRVPAASSGFRYTVPITSIGKKDYAVAVWVKPSSGNADQAQLFYQVGAGTAVQGNTTLNKSAAGWYLLEMTIPANALTGTGNLVVGCKNGSSADLYFDDFKFQPMASSAIAYVYDKKTGELTYIIGNNNLFTRFQYDEIGRLVRTYKEVLGKTKIPIISSTVYHYGKSTL</sequence>
<evidence type="ECO:0008006" key="7">
    <source>
        <dbReference type="Google" id="ProtNLM"/>
    </source>
</evidence>
<protein>
    <recommendedName>
        <fullName evidence="7">RHS repeat-associated core domain-containing protein</fullName>
    </recommendedName>
</protein>
<evidence type="ECO:0000256" key="1">
    <source>
        <dbReference type="SAM" id="MobiDB-lite"/>
    </source>
</evidence>
<reference evidence="4 5" key="1">
    <citation type="journal article" date="2016" name="Int. J. Syst. Evol. Microbiol.">
        <title>Proposal of Mucilaginibacter phyllosphaerae sp. nov. isolated from the phyllosphere of Galium album.</title>
        <authorList>
            <person name="Aydogan E.L."/>
            <person name="Busse H.J."/>
            <person name="Moser G."/>
            <person name="Muller C."/>
            <person name="Kampfer P."/>
            <person name="Glaeser S.P."/>
        </authorList>
    </citation>
    <scope>NUCLEOTIDE SEQUENCE [LARGE SCALE GENOMIC DNA]</scope>
    <source>
        <strain evidence="4 5">PP-F2FG21</strain>
    </source>
</reference>
<evidence type="ECO:0000256" key="2">
    <source>
        <dbReference type="SAM" id="SignalP"/>
    </source>
</evidence>
<feature type="chain" id="PRO_5043501289" description="RHS repeat-associated core domain-containing protein" evidence="2">
    <location>
        <begin position="36"/>
        <end position="1907"/>
    </location>
</feature>
<evidence type="ECO:0000313" key="5">
    <source>
        <dbReference type="Proteomes" id="UP000297248"/>
    </source>
</evidence>
<reference evidence="4" key="2">
    <citation type="submission" date="2019-03" db="EMBL/GenBank/DDBJ databases">
        <authorList>
            <person name="Yan Y.-Q."/>
            <person name="Du Z.-J."/>
        </authorList>
    </citation>
    <scope>NUCLEOTIDE SEQUENCE</scope>
    <source>
        <strain evidence="4">PP-F2FG21</strain>
    </source>
</reference>
<comment type="caution">
    <text evidence="4">The sequence shown here is derived from an EMBL/GenBank/DDBJ whole genome shotgun (WGS) entry which is preliminary data.</text>
</comment>
<evidence type="ECO:0000313" key="4">
    <source>
        <dbReference type="EMBL" id="TEW63790.1"/>
    </source>
</evidence>
<feature type="region of interest" description="Disordered" evidence="1">
    <location>
        <begin position="980"/>
        <end position="1023"/>
    </location>
</feature>
<accession>A0A4Y8A5W5</accession>
<gene>
    <name evidence="4" type="ORF">E2R65_18660</name>
    <name evidence="3" type="ORF">GGR35_003677</name>
</gene>
<dbReference type="EMBL" id="JACIEG010000008">
    <property type="protein sequence ID" value="MBB3971050.1"/>
    <property type="molecule type" value="Genomic_DNA"/>
</dbReference>
<feature type="signal peptide" evidence="2">
    <location>
        <begin position="1"/>
        <end position="35"/>
    </location>
</feature>
<reference evidence="3 6" key="3">
    <citation type="submission" date="2020-08" db="EMBL/GenBank/DDBJ databases">
        <title>Genomic Encyclopedia of Type Strains, Phase IV (KMG-IV): sequencing the most valuable type-strain genomes for metagenomic binning, comparative biology and taxonomic classification.</title>
        <authorList>
            <person name="Goeker M."/>
        </authorList>
    </citation>
    <scope>NUCLEOTIDE SEQUENCE [LARGE SCALE GENOMIC DNA]</scope>
    <source>
        <strain evidence="3 6">DSM 100995</strain>
    </source>
</reference>
<dbReference type="EMBL" id="SNQG01000008">
    <property type="protein sequence ID" value="TEW63790.1"/>
    <property type="molecule type" value="Genomic_DNA"/>
</dbReference>
<keyword evidence="2" id="KW-0732">Signal</keyword>
<name>A0A4Y8A5W5_9SPHI</name>
<dbReference type="OrthoDB" id="9814627at2"/>
<evidence type="ECO:0000313" key="3">
    <source>
        <dbReference type="EMBL" id="MBB3971050.1"/>
    </source>
</evidence>
<organism evidence="4 5">
    <name type="scientific">Mucilaginibacter phyllosphaerae</name>
    <dbReference type="NCBI Taxonomy" id="1812349"/>
    <lineage>
        <taxon>Bacteria</taxon>
        <taxon>Pseudomonadati</taxon>
        <taxon>Bacteroidota</taxon>
        <taxon>Sphingobacteriia</taxon>
        <taxon>Sphingobacteriales</taxon>
        <taxon>Sphingobacteriaceae</taxon>
        <taxon>Mucilaginibacter</taxon>
    </lineage>
</organism>
<evidence type="ECO:0000313" key="6">
    <source>
        <dbReference type="Proteomes" id="UP000583101"/>
    </source>
</evidence>
<proteinExistence type="predicted"/>
<dbReference type="RefSeq" id="WP_134338014.1">
    <property type="nucleotide sequence ID" value="NZ_BMCZ01000008.1"/>
</dbReference>
<keyword evidence="6" id="KW-1185">Reference proteome</keyword>